<dbReference type="AlphaFoldDB" id="A0A0K2ULN1"/>
<evidence type="ECO:0000313" key="2">
    <source>
        <dbReference type="EMBL" id="CDW38591.1"/>
    </source>
</evidence>
<accession>A0A0K2ULN1</accession>
<reference evidence="2" key="1">
    <citation type="submission" date="2014-05" db="EMBL/GenBank/DDBJ databases">
        <authorList>
            <person name="Chronopoulou M."/>
        </authorList>
    </citation>
    <scope>NUCLEOTIDE SEQUENCE</scope>
    <source>
        <tissue evidence="2">Whole organism</tissue>
    </source>
</reference>
<dbReference type="EMBL" id="HACA01021230">
    <property type="protein sequence ID" value="CDW38591.1"/>
    <property type="molecule type" value="Transcribed_RNA"/>
</dbReference>
<protein>
    <submittedName>
        <fullName evidence="2">Uncharacterized protein</fullName>
    </submittedName>
</protein>
<sequence>MTLFGRRRQRGGSVEAKEPSGRVEGVTYVFDVGCAFEHDGELSPTRG</sequence>
<feature type="compositionally biased region" description="Basic residues" evidence="1">
    <location>
        <begin position="1"/>
        <end position="10"/>
    </location>
</feature>
<evidence type="ECO:0000256" key="1">
    <source>
        <dbReference type="SAM" id="MobiDB-lite"/>
    </source>
</evidence>
<name>A0A0K2ULN1_LEPSM</name>
<organism evidence="2">
    <name type="scientific">Lepeophtheirus salmonis</name>
    <name type="common">Salmon louse</name>
    <name type="synonym">Caligus salmonis</name>
    <dbReference type="NCBI Taxonomy" id="72036"/>
    <lineage>
        <taxon>Eukaryota</taxon>
        <taxon>Metazoa</taxon>
        <taxon>Ecdysozoa</taxon>
        <taxon>Arthropoda</taxon>
        <taxon>Crustacea</taxon>
        <taxon>Multicrustacea</taxon>
        <taxon>Hexanauplia</taxon>
        <taxon>Copepoda</taxon>
        <taxon>Siphonostomatoida</taxon>
        <taxon>Caligidae</taxon>
        <taxon>Lepeophtheirus</taxon>
    </lineage>
</organism>
<feature type="region of interest" description="Disordered" evidence="1">
    <location>
        <begin position="1"/>
        <end position="21"/>
    </location>
</feature>
<proteinExistence type="predicted"/>